<name>A0A0R3RLE8_9BILA</name>
<accession>A0A0R3RLE8</accession>
<reference evidence="2" key="1">
    <citation type="submission" date="2017-02" db="UniProtKB">
        <authorList>
            <consortium name="WormBaseParasite"/>
        </authorList>
    </citation>
    <scope>IDENTIFICATION</scope>
</reference>
<dbReference type="Proteomes" id="UP000050640">
    <property type="component" value="Unplaced"/>
</dbReference>
<proteinExistence type="predicted"/>
<evidence type="ECO:0000313" key="1">
    <source>
        <dbReference type="Proteomes" id="UP000050640"/>
    </source>
</evidence>
<protein>
    <submittedName>
        <fullName evidence="2">Ovule protein</fullName>
    </submittedName>
</protein>
<sequence length="66" mass="7938">MRNFWSDLEEGEQTTSLLILKLLKLHLNQFQLLLRSKYVICLNRAFPTTRQLIQPFHNRIDLVTLR</sequence>
<dbReference type="WBParaSite" id="EEL_0000230701-mRNA-1">
    <property type="protein sequence ID" value="EEL_0000230701-mRNA-1"/>
    <property type="gene ID" value="EEL_0000230701"/>
</dbReference>
<keyword evidence="1" id="KW-1185">Reference proteome</keyword>
<organism evidence="1 2">
    <name type="scientific">Elaeophora elaphi</name>
    <dbReference type="NCBI Taxonomy" id="1147741"/>
    <lineage>
        <taxon>Eukaryota</taxon>
        <taxon>Metazoa</taxon>
        <taxon>Ecdysozoa</taxon>
        <taxon>Nematoda</taxon>
        <taxon>Chromadorea</taxon>
        <taxon>Rhabditida</taxon>
        <taxon>Spirurina</taxon>
        <taxon>Spiruromorpha</taxon>
        <taxon>Filarioidea</taxon>
        <taxon>Onchocercidae</taxon>
        <taxon>Elaeophora</taxon>
    </lineage>
</organism>
<evidence type="ECO:0000313" key="2">
    <source>
        <dbReference type="WBParaSite" id="EEL_0000230701-mRNA-1"/>
    </source>
</evidence>
<dbReference type="AlphaFoldDB" id="A0A0R3RLE8"/>